<accession>A0A5A9XAA8</accession>
<dbReference type="Proteomes" id="UP000324298">
    <property type="component" value="Unassembled WGS sequence"/>
</dbReference>
<evidence type="ECO:0000313" key="2">
    <source>
        <dbReference type="EMBL" id="KAA0889794.1"/>
    </source>
</evidence>
<protein>
    <submittedName>
        <fullName evidence="2">Type II secretion system protein GspN</fullName>
    </submittedName>
</protein>
<dbReference type="RefSeq" id="WP_149308373.1">
    <property type="nucleotide sequence ID" value="NZ_SRSD01000008.1"/>
</dbReference>
<dbReference type="AlphaFoldDB" id="A0A5A9XAA8"/>
<feature type="transmembrane region" description="Helical" evidence="1">
    <location>
        <begin position="7"/>
        <end position="29"/>
    </location>
</feature>
<organism evidence="2 3">
    <name type="scientific">Oryzomonas rubra</name>
    <dbReference type="NCBI Taxonomy" id="2509454"/>
    <lineage>
        <taxon>Bacteria</taxon>
        <taxon>Pseudomonadati</taxon>
        <taxon>Thermodesulfobacteriota</taxon>
        <taxon>Desulfuromonadia</taxon>
        <taxon>Geobacterales</taxon>
        <taxon>Geobacteraceae</taxon>
        <taxon>Oryzomonas</taxon>
    </lineage>
</organism>
<dbReference type="NCBIfam" id="TIGR04411">
    <property type="entry name" value="T2SS_GspN_Lepto"/>
    <property type="match status" value="1"/>
</dbReference>
<dbReference type="OrthoDB" id="5395112at2"/>
<keyword evidence="1" id="KW-0472">Membrane</keyword>
<name>A0A5A9XAA8_9BACT</name>
<keyword evidence="3" id="KW-1185">Reference proteome</keyword>
<evidence type="ECO:0000313" key="3">
    <source>
        <dbReference type="Proteomes" id="UP000324298"/>
    </source>
</evidence>
<keyword evidence="1" id="KW-1133">Transmembrane helix</keyword>
<proteinExistence type="predicted"/>
<dbReference type="EMBL" id="SRSD01000008">
    <property type="protein sequence ID" value="KAA0889794.1"/>
    <property type="molecule type" value="Genomic_DNA"/>
</dbReference>
<sequence>MIPRQRLLRVGGLLAAGIALFLACTYLFLPTQQVNELIGRLLADQGLTLTPGAHKTPLPGLAWRQPVLSSDQGALARLDRLTVRLRLLPLVTRHAVVGVTAALGAGHLDLGYGINGSDALELAADGIQLSDIPFFKTVLGATAGGSLWSEGRLTRKSGRVSGDLKLEVKQLAFTGVKLGVFPLPDAANLRCQGMVRVTNGQARLESFTLQGDGLYMRLSGELPGGANAATLPLNLTLEIMPKPEFMDKQKLVFLLLAKFTASPGVYRVPIRGTLLKPVIM</sequence>
<dbReference type="PROSITE" id="PS51257">
    <property type="entry name" value="PROKAR_LIPOPROTEIN"/>
    <property type="match status" value="1"/>
</dbReference>
<gene>
    <name evidence="2" type="primary">gspN</name>
    <name evidence="2" type="ORF">ET418_13555</name>
</gene>
<reference evidence="2 3" key="1">
    <citation type="submission" date="2019-04" db="EMBL/GenBank/DDBJ databases">
        <title>Geobacter ruber sp. nov., ferric-reducing bacteria isolated from paddy soil.</title>
        <authorList>
            <person name="Xu Z."/>
            <person name="Masuda Y."/>
            <person name="Itoh H."/>
            <person name="Senoo K."/>
        </authorList>
    </citation>
    <scope>NUCLEOTIDE SEQUENCE [LARGE SCALE GENOMIC DNA]</scope>
    <source>
        <strain evidence="2 3">Red88</strain>
    </source>
</reference>
<keyword evidence="1" id="KW-0812">Transmembrane</keyword>
<comment type="caution">
    <text evidence="2">The sequence shown here is derived from an EMBL/GenBank/DDBJ whole genome shotgun (WGS) entry which is preliminary data.</text>
</comment>
<evidence type="ECO:0000256" key="1">
    <source>
        <dbReference type="SAM" id="Phobius"/>
    </source>
</evidence>
<dbReference type="InterPro" id="IPR030925">
    <property type="entry name" value="T2SS_GspN_Lepto"/>
</dbReference>